<reference evidence="3" key="1">
    <citation type="submission" date="2018-05" db="EMBL/GenBank/DDBJ databases">
        <authorList>
            <person name="Lanie J.A."/>
            <person name="Ng W.-L."/>
            <person name="Kazmierczak K.M."/>
            <person name="Andrzejewski T.M."/>
            <person name="Davidsen T.M."/>
            <person name="Wayne K.J."/>
            <person name="Tettelin H."/>
            <person name="Glass J.I."/>
            <person name="Rusch D."/>
            <person name="Podicherti R."/>
            <person name="Tsui H.-C.T."/>
            <person name="Winkler M.E."/>
        </authorList>
    </citation>
    <scope>NUCLEOTIDE SEQUENCE</scope>
</reference>
<dbReference type="EMBL" id="UINC01147992">
    <property type="protein sequence ID" value="SVD39630.1"/>
    <property type="molecule type" value="Genomic_DNA"/>
</dbReference>
<dbReference type="InterPro" id="IPR046342">
    <property type="entry name" value="CBS_dom_sf"/>
</dbReference>
<feature type="non-terminal residue" evidence="3">
    <location>
        <position position="98"/>
    </location>
</feature>
<gene>
    <name evidence="3" type="ORF">METZ01_LOCUS392484</name>
</gene>
<evidence type="ECO:0000256" key="1">
    <source>
        <dbReference type="ARBA" id="ARBA00023122"/>
    </source>
</evidence>
<sequence>MNANEVMSSPVTTIGPDDTVEKAASLMLASSSSCLPVLDNRGKLIGILTHTDFGFHRKFFPMADHLYTLMGSWVTLKTLEDVAKEVSKKTVGEVMSHP</sequence>
<feature type="domain" description="CBS" evidence="2">
    <location>
        <begin position="7"/>
        <end position="65"/>
    </location>
</feature>
<proteinExistence type="predicted"/>
<dbReference type="PROSITE" id="PS51371">
    <property type="entry name" value="CBS"/>
    <property type="match status" value="1"/>
</dbReference>
<dbReference type="Pfam" id="PF00571">
    <property type="entry name" value="CBS"/>
    <property type="match status" value="1"/>
</dbReference>
<dbReference type="PANTHER" id="PTHR43080:SF2">
    <property type="entry name" value="CBS DOMAIN-CONTAINING PROTEIN"/>
    <property type="match status" value="1"/>
</dbReference>
<dbReference type="InterPro" id="IPR051257">
    <property type="entry name" value="Diverse_CBS-Domain"/>
</dbReference>
<protein>
    <recommendedName>
        <fullName evidence="2">CBS domain-containing protein</fullName>
    </recommendedName>
</protein>
<accession>A0A382UZK0</accession>
<dbReference type="AlphaFoldDB" id="A0A382UZK0"/>
<keyword evidence="1" id="KW-0129">CBS domain</keyword>
<evidence type="ECO:0000313" key="3">
    <source>
        <dbReference type="EMBL" id="SVD39630.1"/>
    </source>
</evidence>
<name>A0A382UZK0_9ZZZZ</name>
<dbReference type="PANTHER" id="PTHR43080">
    <property type="entry name" value="CBS DOMAIN-CONTAINING PROTEIN CBSX3, MITOCHONDRIAL"/>
    <property type="match status" value="1"/>
</dbReference>
<dbReference type="InterPro" id="IPR000644">
    <property type="entry name" value="CBS_dom"/>
</dbReference>
<evidence type="ECO:0000259" key="2">
    <source>
        <dbReference type="PROSITE" id="PS51371"/>
    </source>
</evidence>
<organism evidence="3">
    <name type="scientific">marine metagenome</name>
    <dbReference type="NCBI Taxonomy" id="408172"/>
    <lineage>
        <taxon>unclassified sequences</taxon>
        <taxon>metagenomes</taxon>
        <taxon>ecological metagenomes</taxon>
    </lineage>
</organism>
<dbReference type="SUPFAM" id="SSF54631">
    <property type="entry name" value="CBS-domain pair"/>
    <property type="match status" value="1"/>
</dbReference>
<dbReference type="Gene3D" id="3.10.580.10">
    <property type="entry name" value="CBS-domain"/>
    <property type="match status" value="1"/>
</dbReference>
<dbReference type="SMART" id="SM00116">
    <property type="entry name" value="CBS"/>
    <property type="match status" value="1"/>
</dbReference>